<evidence type="ECO:0000256" key="1">
    <source>
        <dbReference type="ARBA" id="ARBA00022729"/>
    </source>
</evidence>
<dbReference type="EMBL" id="JAUJEB010000013">
    <property type="protein sequence ID" value="MDN5217099.1"/>
    <property type="molecule type" value="Genomic_DNA"/>
</dbReference>
<dbReference type="PANTHER" id="PTHR16026">
    <property type="entry name" value="CARTILAGE ACIDIC PROTEIN 1"/>
    <property type="match status" value="1"/>
</dbReference>
<dbReference type="InterPro" id="IPR011519">
    <property type="entry name" value="UnbV_ASPIC"/>
</dbReference>
<proteinExistence type="predicted"/>
<accession>A0ABT8LH18</accession>
<evidence type="ECO:0000313" key="3">
    <source>
        <dbReference type="EMBL" id="MDN5217099.1"/>
    </source>
</evidence>
<protein>
    <submittedName>
        <fullName evidence="3">VCBS repeat-containing protein</fullName>
    </submittedName>
</protein>
<comment type="caution">
    <text evidence="3">The sequence shown here is derived from an EMBL/GenBank/DDBJ whole genome shotgun (WGS) entry which is preliminary data.</text>
</comment>
<keyword evidence="1" id="KW-0732">Signal</keyword>
<dbReference type="InterPro" id="IPR027039">
    <property type="entry name" value="Crtac1"/>
</dbReference>
<dbReference type="Pfam" id="PF13517">
    <property type="entry name" value="FG-GAP_3"/>
    <property type="match status" value="4"/>
</dbReference>
<dbReference type="Gene3D" id="2.130.10.130">
    <property type="entry name" value="Integrin alpha, N-terminal"/>
    <property type="match status" value="3"/>
</dbReference>
<evidence type="ECO:0000313" key="4">
    <source>
        <dbReference type="Proteomes" id="UP001172083"/>
    </source>
</evidence>
<name>A0ABT8LH18_9BACT</name>
<dbReference type="InterPro" id="IPR013517">
    <property type="entry name" value="FG-GAP"/>
</dbReference>
<gene>
    <name evidence="3" type="ORF">QQ020_33820</name>
</gene>
<dbReference type="RefSeq" id="WP_346762436.1">
    <property type="nucleotide sequence ID" value="NZ_JAUJEB010000013.1"/>
</dbReference>
<reference evidence="3" key="1">
    <citation type="submission" date="2023-06" db="EMBL/GenBank/DDBJ databases">
        <title>Genomic of Agaribacillus aureum.</title>
        <authorList>
            <person name="Wang G."/>
        </authorList>
    </citation>
    <scope>NUCLEOTIDE SEQUENCE</scope>
    <source>
        <strain evidence="3">BMA12</strain>
    </source>
</reference>
<evidence type="ECO:0000259" key="2">
    <source>
        <dbReference type="Pfam" id="PF07593"/>
    </source>
</evidence>
<dbReference type="InterPro" id="IPR028994">
    <property type="entry name" value="Integrin_alpha_N"/>
</dbReference>
<dbReference type="PROSITE" id="PS51257">
    <property type="entry name" value="PROKAR_LIPOPROTEIN"/>
    <property type="match status" value="1"/>
</dbReference>
<sequence>MRQLFINFLKGTPALCFLLMIVSCGPDPKSRVANYDPENFELFRELPQEKSKMVFENHIIENNRINILNYLYYYNGSGVAVGDINNDGLPDVYFAATVGKNRLFLNKGNLKFQDITESANVAGGYGITTGVNFVDINNDGFLDIYVCKSGVHNKTSRTNQLFINNGKLGFTEQASQYGLDDTSFSNQAYFFDMDRDGDLDMYLVNHPVDWPNINKIMTGEQEMEGFNYQFSDKLYNNNGRGRFEDVTRSAGLLNRSWGLSAAIGDFNEDGLPDIYVANDFIKPDNLYINNGDGTFSDCLRDYFRHISFFSMGADYADINNDGLNDLFVADMAMKDHTRSKRNMGSMSTENFQTIVKRGYHYPYSTNTLHLNLGNNAYTEIAQMSGVDKTDWSWSPLLVDVDNDGHKDLFITNGIFRDIIDNDFLLEKSLYDEQEARNYHDDLLHKIPQTKVKNFVFRNQGNLYFKDMSHRWGIVHATNSNGASFADLDMDGDLDIVTNNLNEPATVYENLAAGKLGHNFLKVKLTGTPQNINAIGATVEISYDNKSQRLDMNPARGYFSSSDYILHFGLGGSSEIDALSITWPDGRKTEIQRPEINDLIKINYATTEFAELVGVKNSVSLFNEITSEVNLNHWHEEIPYDDFARESLLPHKLSENGPFLAVADVNKDGLEDFYIGGAARKPAALYLQDPGGRFSQHSTQTWIKDSRYEDQRAIFFDADNDRDPDLYVVSGSNEFKDKSLWQDRLYINDGKGRFKRSEQALPNISSSGLDVAYGDFDNDGDLDLAVGGRVVPGKYPTLPKSYLLENRNGKFIDVTDQLAPGLSKLGMITDLEFSDYDGDDDLDLVVVGEWMPVCFFENDGHQFKQTTRNAGLAHIEGWWFSVTGGDIDNDGDIDYIIGNVGKNNKYQPAREKPLQIYYQDFDNNGTGDIVLSKIDGEVHYPVRGRECTAQQMPFVAKKFPDFKSFAVASLQDIYSKGQLSKALHYEAREFASGILINEGKGKFSFKYLPAMAQVSPLMSIKLLDLNADENLDIVAAGNFYGTETETIRYDGGSGICLIGDGSGNFSALPSSESGLYADGNVKDMAIIALANGSTGVLVAKNSDYLQLWGINNK</sequence>
<keyword evidence="4" id="KW-1185">Reference proteome</keyword>
<dbReference type="SUPFAM" id="SSF69318">
    <property type="entry name" value="Integrin alpha N-terminal domain"/>
    <property type="match status" value="3"/>
</dbReference>
<dbReference type="Proteomes" id="UP001172083">
    <property type="component" value="Unassembled WGS sequence"/>
</dbReference>
<dbReference type="PANTHER" id="PTHR16026:SF0">
    <property type="entry name" value="CARTILAGE ACIDIC PROTEIN 1"/>
    <property type="match status" value="1"/>
</dbReference>
<dbReference type="Pfam" id="PF07593">
    <property type="entry name" value="UnbV_ASPIC"/>
    <property type="match status" value="1"/>
</dbReference>
<organism evidence="3 4">
    <name type="scientific">Agaribacillus aureus</name>
    <dbReference type="NCBI Taxonomy" id="3051825"/>
    <lineage>
        <taxon>Bacteria</taxon>
        <taxon>Pseudomonadati</taxon>
        <taxon>Bacteroidota</taxon>
        <taxon>Cytophagia</taxon>
        <taxon>Cytophagales</taxon>
        <taxon>Splendidivirgaceae</taxon>
        <taxon>Agaribacillus</taxon>
    </lineage>
</organism>
<feature type="domain" description="ASPIC/UnbV" evidence="2">
    <location>
        <begin position="533"/>
        <end position="598"/>
    </location>
</feature>